<dbReference type="GO" id="GO:0046872">
    <property type="term" value="F:metal ion binding"/>
    <property type="evidence" value="ECO:0007669"/>
    <property type="project" value="UniProtKB-KW"/>
</dbReference>
<dbReference type="PANTHER" id="PTHR37164:SF1">
    <property type="entry name" value="BACTERIOHEMERYTHRIN"/>
    <property type="match status" value="1"/>
</dbReference>
<sequence length="140" mass="16347">MATGVDVIDSQHQNLLQMVNDAYKGLDEEFSEVVFQRITKELLSYAIYHFQTEEHLMKEYGYFEECPEDATQHVEEHRSFSAKVVSARDSVNSEVKEEMVQILEFLNSWIMNHTQNVDLKLGAFIRMKDKQGEYEGSRDC</sequence>
<protein>
    <submittedName>
        <fullName evidence="5">Hemerythrin family protein</fullName>
    </submittedName>
</protein>
<comment type="caution">
    <text evidence="5">The sequence shown here is derived from an EMBL/GenBank/DDBJ whole genome shotgun (WGS) entry which is preliminary data.</text>
</comment>
<name>A0A9E4K760_9GAMM</name>
<evidence type="ECO:0000256" key="2">
    <source>
        <dbReference type="ARBA" id="ARBA00022723"/>
    </source>
</evidence>
<dbReference type="Pfam" id="PF01814">
    <property type="entry name" value="Hemerythrin"/>
    <property type="match status" value="1"/>
</dbReference>
<reference evidence="5" key="1">
    <citation type="journal article" date="2021" name="Proc. Natl. Acad. Sci. U.S.A.">
        <title>Global biogeography of chemosynthetic symbionts reveals both localized and globally distributed symbiont groups. .</title>
        <authorList>
            <person name="Osvatic J.T."/>
            <person name="Wilkins L.G.E."/>
            <person name="Leibrecht L."/>
            <person name="Leray M."/>
            <person name="Zauner S."/>
            <person name="Polzin J."/>
            <person name="Camacho Y."/>
            <person name="Gros O."/>
            <person name="van Gils J.A."/>
            <person name="Eisen J.A."/>
            <person name="Petersen J.M."/>
            <person name="Yuen B."/>
        </authorList>
    </citation>
    <scope>NUCLEOTIDE SEQUENCE</scope>
    <source>
        <strain evidence="5">MAGL173</strain>
    </source>
</reference>
<comment type="similarity">
    <text evidence="1">Belongs to the hemerythrin family.</text>
</comment>
<dbReference type="InterPro" id="IPR035938">
    <property type="entry name" value="Hemerythrin-like_sf"/>
</dbReference>
<dbReference type="NCBIfam" id="TIGR02481">
    <property type="entry name" value="hemeryth_dom"/>
    <property type="match status" value="1"/>
</dbReference>
<evidence type="ECO:0000313" key="5">
    <source>
        <dbReference type="EMBL" id="MCG7940091.1"/>
    </source>
</evidence>
<evidence type="ECO:0000256" key="1">
    <source>
        <dbReference type="ARBA" id="ARBA00010587"/>
    </source>
</evidence>
<gene>
    <name evidence="5" type="ORF">JAZ04_14725</name>
</gene>
<accession>A0A9E4K760</accession>
<evidence type="ECO:0000259" key="4">
    <source>
        <dbReference type="Pfam" id="PF01814"/>
    </source>
</evidence>
<dbReference type="PANTHER" id="PTHR37164">
    <property type="entry name" value="BACTERIOHEMERYTHRIN"/>
    <property type="match status" value="1"/>
</dbReference>
<dbReference type="InterPro" id="IPR050669">
    <property type="entry name" value="Hemerythrin"/>
</dbReference>
<dbReference type="AlphaFoldDB" id="A0A9E4K760"/>
<proteinExistence type="inferred from homology"/>
<dbReference type="Gene3D" id="1.20.120.50">
    <property type="entry name" value="Hemerythrin-like"/>
    <property type="match status" value="1"/>
</dbReference>
<evidence type="ECO:0000313" key="6">
    <source>
        <dbReference type="Proteomes" id="UP000886687"/>
    </source>
</evidence>
<feature type="domain" description="Hemerythrin-like" evidence="4">
    <location>
        <begin position="3"/>
        <end position="121"/>
    </location>
</feature>
<evidence type="ECO:0000256" key="3">
    <source>
        <dbReference type="ARBA" id="ARBA00023004"/>
    </source>
</evidence>
<dbReference type="NCBIfam" id="NF033749">
    <property type="entry name" value="bact_hemeryth"/>
    <property type="match status" value="1"/>
</dbReference>
<organism evidence="5 6">
    <name type="scientific">Candidatus Thiodiazotropha lotti</name>
    <dbReference type="NCBI Taxonomy" id="2792787"/>
    <lineage>
        <taxon>Bacteria</taxon>
        <taxon>Pseudomonadati</taxon>
        <taxon>Pseudomonadota</taxon>
        <taxon>Gammaproteobacteria</taxon>
        <taxon>Chromatiales</taxon>
        <taxon>Sedimenticolaceae</taxon>
        <taxon>Candidatus Thiodiazotropha</taxon>
    </lineage>
</organism>
<dbReference type="CDD" id="cd12107">
    <property type="entry name" value="Hemerythrin"/>
    <property type="match status" value="1"/>
</dbReference>
<keyword evidence="2" id="KW-0479">Metal-binding</keyword>
<dbReference type="EMBL" id="JAEPDI010000012">
    <property type="protein sequence ID" value="MCG7940091.1"/>
    <property type="molecule type" value="Genomic_DNA"/>
</dbReference>
<dbReference type="InterPro" id="IPR012827">
    <property type="entry name" value="Hemerythrin_metal-bd"/>
</dbReference>
<keyword evidence="3" id="KW-0408">Iron</keyword>
<dbReference type="Proteomes" id="UP000886687">
    <property type="component" value="Unassembled WGS sequence"/>
</dbReference>
<dbReference type="SUPFAM" id="SSF47188">
    <property type="entry name" value="Hemerythrin-like"/>
    <property type="match status" value="1"/>
</dbReference>
<dbReference type="InterPro" id="IPR012312">
    <property type="entry name" value="Hemerythrin-like"/>
</dbReference>